<dbReference type="Pfam" id="PF03221">
    <property type="entry name" value="HTH_Tnp_Tc5"/>
    <property type="match status" value="1"/>
</dbReference>
<feature type="region of interest" description="Disordered" evidence="2">
    <location>
        <begin position="188"/>
        <end position="210"/>
    </location>
</feature>
<organism evidence="4 5">
    <name type="scientific">Oidiodendron maius (strain Zn)</name>
    <dbReference type="NCBI Taxonomy" id="913774"/>
    <lineage>
        <taxon>Eukaryota</taxon>
        <taxon>Fungi</taxon>
        <taxon>Dikarya</taxon>
        <taxon>Ascomycota</taxon>
        <taxon>Pezizomycotina</taxon>
        <taxon>Leotiomycetes</taxon>
        <taxon>Leotiomycetes incertae sedis</taxon>
        <taxon>Myxotrichaceae</taxon>
        <taxon>Oidiodendron</taxon>
    </lineage>
</organism>
<evidence type="ECO:0000256" key="2">
    <source>
        <dbReference type="SAM" id="MobiDB-lite"/>
    </source>
</evidence>
<feature type="domain" description="HTH CENPB-type" evidence="3">
    <location>
        <begin position="71"/>
        <end position="146"/>
    </location>
</feature>
<evidence type="ECO:0000259" key="3">
    <source>
        <dbReference type="PROSITE" id="PS51253"/>
    </source>
</evidence>
<evidence type="ECO:0000256" key="1">
    <source>
        <dbReference type="ARBA" id="ARBA00023125"/>
    </source>
</evidence>
<dbReference type="AlphaFoldDB" id="A0A0C3CH48"/>
<dbReference type="PANTHER" id="PTHR38116">
    <property type="entry name" value="CHROMOSOME 7, WHOLE GENOME SHOTGUN SEQUENCE"/>
    <property type="match status" value="1"/>
</dbReference>
<reference evidence="5" key="2">
    <citation type="submission" date="2015-01" db="EMBL/GenBank/DDBJ databases">
        <title>Evolutionary Origins and Diversification of the Mycorrhizal Mutualists.</title>
        <authorList>
            <consortium name="DOE Joint Genome Institute"/>
            <consortium name="Mycorrhizal Genomics Consortium"/>
            <person name="Kohler A."/>
            <person name="Kuo A."/>
            <person name="Nagy L.G."/>
            <person name="Floudas D."/>
            <person name="Copeland A."/>
            <person name="Barry K.W."/>
            <person name="Cichocki N."/>
            <person name="Veneault-Fourrey C."/>
            <person name="LaButti K."/>
            <person name="Lindquist E.A."/>
            <person name="Lipzen A."/>
            <person name="Lundell T."/>
            <person name="Morin E."/>
            <person name="Murat C."/>
            <person name="Riley R."/>
            <person name="Ohm R."/>
            <person name="Sun H."/>
            <person name="Tunlid A."/>
            <person name="Henrissat B."/>
            <person name="Grigoriev I.V."/>
            <person name="Hibbett D.S."/>
            <person name="Martin F."/>
        </authorList>
    </citation>
    <scope>NUCLEOTIDE SEQUENCE [LARGE SCALE GENOMIC DNA]</scope>
    <source>
        <strain evidence="5">Zn</strain>
    </source>
</reference>
<dbReference type="STRING" id="913774.A0A0C3CH48"/>
<dbReference type="InterPro" id="IPR041188">
    <property type="entry name" value="HTH_ABP1_N"/>
</dbReference>
<dbReference type="Proteomes" id="UP000054321">
    <property type="component" value="Unassembled WGS sequence"/>
</dbReference>
<keyword evidence="5" id="KW-1185">Reference proteome</keyword>
<evidence type="ECO:0000313" key="5">
    <source>
        <dbReference type="Proteomes" id="UP000054321"/>
    </source>
</evidence>
<dbReference type="HOGENOM" id="CLU_038291_0_0_1"/>
<proteinExistence type="predicted"/>
<dbReference type="PROSITE" id="PS51253">
    <property type="entry name" value="HTH_CENPB"/>
    <property type="match status" value="1"/>
</dbReference>
<dbReference type="InterPro" id="IPR006600">
    <property type="entry name" value="HTH_CenpB_DNA-bd_dom"/>
</dbReference>
<keyword evidence="1" id="KW-0238">DNA-binding</keyword>
<dbReference type="OrthoDB" id="125347at2759"/>
<dbReference type="Pfam" id="PF11905">
    <property type="entry name" value="DUF3425"/>
    <property type="match status" value="1"/>
</dbReference>
<dbReference type="Pfam" id="PF18107">
    <property type="entry name" value="HTH_ABP1_N"/>
    <property type="match status" value="1"/>
</dbReference>
<feature type="region of interest" description="Disordered" evidence="2">
    <location>
        <begin position="342"/>
        <end position="364"/>
    </location>
</feature>
<dbReference type="InterPro" id="IPR009057">
    <property type="entry name" value="Homeodomain-like_sf"/>
</dbReference>
<gene>
    <name evidence="4" type="ORF">OIDMADRAFT_167131</name>
</gene>
<dbReference type="Gene3D" id="1.10.10.60">
    <property type="entry name" value="Homeodomain-like"/>
    <property type="match status" value="2"/>
</dbReference>
<accession>A0A0C3CH48</accession>
<sequence>MSSSRAAIPHSQRLALRHYYQTTNPKPTHSALKIWFKTHFGHEISQSIVSRSLSDSFACLDVCVPSRPIVSKFRVRNGQWPWMDTLLSDWLQSVETQSSKVSNDVIRRKARQIWNDSDESQGLVMPKFSAGWIAKFRRRHMIRHRPLLDRHHFVETPDHLLDKEYSSQSHRGSTQTLEQGSIIVLPQSKTATRNVPTNSTSPDSELNTTTTPTLSSDHLIHLIQYTVFRALIYNKSLLRTVANFLKAPYPVASSNESATQLCGGLTVIRPLIDQNIPDSLYPTLLQMNCVHTGWIDMFPFPKFRDNLIKRGVDFVPEEMRQEICGDIFPDYVTPILGDDDHALLSTPPSTPTNSGANNKEFGDPDDYTAGRRGLIAWGEPWKIESWEVTPGFLRNWGWALEGCDDLIQASNRWRAQRNEELLLPM</sequence>
<dbReference type="SUPFAM" id="SSF46689">
    <property type="entry name" value="Homeodomain-like"/>
    <property type="match status" value="2"/>
</dbReference>
<reference evidence="4 5" key="1">
    <citation type="submission" date="2014-04" db="EMBL/GenBank/DDBJ databases">
        <authorList>
            <consortium name="DOE Joint Genome Institute"/>
            <person name="Kuo A."/>
            <person name="Martino E."/>
            <person name="Perotto S."/>
            <person name="Kohler A."/>
            <person name="Nagy L.G."/>
            <person name="Floudas D."/>
            <person name="Copeland A."/>
            <person name="Barry K.W."/>
            <person name="Cichocki N."/>
            <person name="Veneault-Fourrey C."/>
            <person name="LaButti K."/>
            <person name="Lindquist E.A."/>
            <person name="Lipzen A."/>
            <person name="Lundell T."/>
            <person name="Morin E."/>
            <person name="Murat C."/>
            <person name="Sun H."/>
            <person name="Tunlid A."/>
            <person name="Henrissat B."/>
            <person name="Grigoriev I.V."/>
            <person name="Hibbett D.S."/>
            <person name="Martin F."/>
            <person name="Nordberg H.P."/>
            <person name="Cantor M.N."/>
            <person name="Hua S.X."/>
        </authorList>
    </citation>
    <scope>NUCLEOTIDE SEQUENCE [LARGE SCALE GENOMIC DNA]</scope>
    <source>
        <strain evidence="4 5">Zn</strain>
    </source>
</reference>
<dbReference type="GO" id="GO:0003677">
    <property type="term" value="F:DNA binding"/>
    <property type="evidence" value="ECO:0007669"/>
    <property type="project" value="UniProtKB-KW"/>
</dbReference>
<dbReference type="EMBL" id="KN832880">
    <property type="protein sequence ID" value="KIM98298.1"/>
    <property type="molecule type" value="Genomic_DNA"/>
</dbReference>
<dbReference type="InterPro" id="IPR021833">
    <property type="entry name" value="DUF3425"/>
</dbReference>
<protein>
    <recommendedName>
        <fullName evidence="3">HTH CENPB-type domain-containing protein</fullName>
    </recommendedName>
</protein>
<name>A0A0C3CH48_OIDMZ</name>
<evidence type="ECO:0000313" key="4">
    <source>
        <dbReference type="EMBL" id="KIM98298.1"/>
    </source>
</evidence>
<dbReference type="SMART" id="SM00674">
    <property type="entry name" value="CENPB"/>
    <property type="match status" value="1"/>
</dbReference>
<dbReference type="PANTHER" id="PTHR38116:SF1">
    <property type="entry name" value="BZIP DOMAIN-CONTAINING PROTEIN"/>
    <property type="match status" value="1"/>
</dbReference>
<dbReference type="InParanoid" id="A0A0C3CH48"/>